<comment type="similarity">
    <text evidence="2">Belongs to the PBP/GOBP family.</text>
</comment>
<dbReference type="CDD" id="cd23992">
    <property type="entry name" value="PBP_GOBP"/>
    <property type="match status" value="1"/>
</dbReference>
<dbReference type="InterPro" id="IPR036728">
    <property type="entry name" value="PBP_GOBP_sf"/>
</dbReference>
<dbReference type="Gene3D" id="1.10.238.20">
    <property type="entry name" value="Pheromone/general odorant binding protein domain"/>
    <property type="match status" value="1"/>
</dbReference>
<proteinExistence type="inferred from homology"/>
<dbReference type="AlphaFoldDB" id="A0A6B2EFB5"/>
<dbReference type="PANTHER" id="PTHR11857:SF45">
    <property type="entry name" value="GENERAL ODORANT-BINDING PROTEIN 83A-RELATED"/>
    <property type="match status" value="1"/>
</dbReference>
<dbReference type="SUPFAM" id="SSF47565">
    <property type="entry name" value="Insect pheromone/odorant-binding proteins"/>
    <property type="match status" value="1"/>
</dbReference>
<accession>A0A6B2EFB5</accession>
<comment type="subcellular location">
    <subcellularLocation>
        <location evidence="1">Secreted</location>
    </subcellularLocation>
</comment>
<evidence type="ECO:0000256" key="1">
    <source>
        <dbReference type="ARBA" id="ARBA00004613"/>
    </source>
</evidence>
<dbReference type="GO" id="GO:0007608">
    <property type="term" value="P:sensory perception of smell"/>
    <property type="evidence" value="ECO:0007669"/>
    <property type="project" value="TreeGrafter"/>
</dbReference>
<keyword evidence="3" id="KW-0964">Secreted</keyword>
<name>A0A6B2EFB5_9DIPT</name>
<evidence type="ECO:0000256" key="2">
    <source>
        <dbReference type="ARBA" id="ARBA00008098"/>
    </source>
</evidence>
<evidence type="ECO:0000256" key="4">
    <source>
        <dbReference type="ARBA" id="ARBA00022656"/>
    </source>
</evidence>
<dbReference type="FunFam" id="1.10.238.20:FF:000001">
    <property type="entry name" value="General odorant-binding protein lush"/>
    <property type="match status" value="1"/>
</dbReference>
<dbReference type="GO" id="GO:0005549">
    <property type="term" value="F:odorant binding"/>
    <property type="evidence" value="ECO:0007669"/>
    <property type="project" value="InterPro"/>
</dbReference>
<dbReference type="GO" id="GO:0090729">
    <property type="term" value="F:toxin activity"/>
    <property type="evidence" value="ECO:0007669"/>
    <property type="project" value="UniProtKB-KW"/>
</dbReference>
<dbReference type="SMART" id="SM00708">
    <property type="entry name" value="PhBP"/>
    <property type="match status" value="1"/>
</dbReference>
<keyword evidence="5 6" id="KW-0732">Signal</keyword>
<dbReference type="Pfam" id="PF01395">
    <property type="entry name" value="PBP_GOBP"/>
    <property type="match status" value="1"/>
</dbReference>
<feature type="signal peptide" evidence="6">
    <location>
        <begin position="1"/>
        <end position="23"/>
    </location>
</feature>
<dbReference type="EMBL" id="GIFK01003293">
    <property type="protein sequence ID" value="NBJ60996.1"/>
    <property type="molecule type" value="Transcribed_RNA"/>
</dbReference>
<evidence type="ECO:0000313" key="7">
    <source>
        <dbReference type="EMBL" id="NBJ60996.1"/>
    </source>
</evidence>
<dbReference type="PANTHER" id="PTHR11857">
    <property type="entry name" value="ODORANT BINDING PROTEIN-RELATED"/>
    <property type="match status" value="1"/>
</dbReference>
<evidence type="ECO:0000256" key="5">
    <source>
        <dbReference type="ARBA" id="ARBA00022729"/>
    </source>
</evidence>
<evidence type="ECO:0000256" key="3">
    <source>
        <dbReference type="ARBA" id="ARBA00022525"/>
    </source>
</evidence>
<organism evidence="7">
    <name type="scientific">Phlebotomus kandelakii</name>
    <dbReference type="NCBI Taxonomy" id="1109342"/>
    <lineage>
        <taxon>Eukaryota</taxon>
        <taxon>Metazoa</taxon>
        <taxon>Ecdysozoa</taxon>
        <taxon>Arthropoda</taxon>
        <taxon>Hexapoda</taxon>
        <taxon>Insecta</taxon>
        <taxon>Pterygota</taxon>
        <taxon>Neoptera</taxon>
        <taxon>Endopterygota</taxon>
        <taxon>Diptera</taxon>
        <taxon>Nematocera</taxon>
        <taxon>Psychodoidea</taxon>
        <taxon>Psychodidae</taxon>
        <taxon>Phlebotomus</taxon>
        <taxon>Larroussius</taxon>
    </lineage>
</organism>
<sequence length="152" mass="17632">MKCVLSLVILSVFCLMQFLQLEARPQTPRRDESYPPRDVLAEYRPLRELCKAESGATDLIIEEFSDGDHLTPVEDRALKCYMNCIFHQAQVVDDTGHVHFDKLRLKVPEDLKDVGYNMLAKCENPVGEDLCEKAYWLHKCFKQVDPVHYFLV</sequence>
<dbReference type="InterPro" id="IPR006170">
    <property type="entry name" value="PBP/GOBP"/>
</dbReference>
<reference evidence="7" key="1">
    <citation type="submission" date="2019-10" db="EMBL/GenBank/DDBJ databases">
        <title>Short sand fly seasons in Tbilisi, Georgia, hinder development of host immunity to saliva of the visceral leishmaniasis vector Phlebotomus kandelakii.</title>
        <authorList>
            <person name="Oliveira F."/>
            <person name="Giorgobiani E."/>
            <person name="Guimaraes-Costa A.B."/>
            <person name="Abdeladhim M."/>
            <person name="Oristian J."/>
            <person name="Tskhvaradze L."/>
            <person name="Tsertsvadze N."/>
            <person name="Zakalashvili M."/>
            <person name="Valenzuela J.G."/>
            <person name="Kamhawi S."/>
        </authorList>
    </citation>
    <scope>NUCLEOTIDE SEQUENCE</scope>
    <source>
        <strain evidence="7">Wild-capture in Tbilisi</strain>
        <tissue evidence="7">Salivary glands</tissue>
    </source>
</reference>
<dbReference type="GO" id="GO:0005615">
    <property type="term" value="C:extracellular space"/>
    <property type="evidence" value="ECO:0007669"/>
    <property type="project" value="TreeGrafter"/>
</dbReference>
<keyword evidence="4" id="KW-0800">Toxin</keyword>
<feature type="chain" id="PRO_5025473826" evidence="6">
    <location>
        <begin position="24"/>
        <end position="152"/>
    </location>
</feature>
<evidence type="ECO:0000256" key="6">
    <source>
        <dbReference type="SAM" id="SignalP"/>
    </source>
</evidence>
<protein>
    <submittedName>
        <fullName evidence="7">Putative odorant-binding protein 2</fullName>
    </submittedName>
</protein>